<accession>A0ABV4AHG1</accession>
<evidence type="ECO:0000256" key="2">
    <source>
        <dbReference type="ARBA" id="ARBA00010982"/>
    </source>
</evidence>
<dbReference type="InterPro" id="IPR020617">
    <property type="entry name" value="Thiolase_C"/>
</dbReference>
<keyword evidence="6" id="KW-0443">Lipid metabolism</keyword>
<evidence type="ECO:0000256" key="1">
    <source>
        <dbReference type="ARBA" id="ARBA00004275"/>
    </source>
</evidence>
<feature type="domain" description="Thiolase N-terminal" evidence="10">
    <location>
        <begin position="5"/>
        <end position="268"/>
    </location>
</feature>
<dbReference type="GO" id="GO:0003988">
    <property type="term" value="F:acetyl-CoA C-acyltransferase activity"/>
    <property type="evidence" value="ECO:0007669"/>
    <property type="project" value="UniProtKB-EC"/>
</dbReference>
<gene>
    <name evidence="12" type="ORF">AB5I84_08320</name>
</gene>
<keyword evidence="8 9" id="KW-0012">Acyltransferase</keyword>
<dbReference type="RefSeq" id="WP_369455390.1">
    <property type="nucleotide sequence ID" value="NZ_JBGCUO010000001.1"/>
</dbReference>
<dbReference type="InterPro" id="IPR050215">
    <property type="entry name" value="Thiolase-like_sf_Thiolase"/>
</dbReference>
<evidence type="ECO:0000259" key="11">
    <source>
        <dbReference type="Pfam" id="PF02803"/>
    </source>
</evidence>
<dbReference type="Pfam" id="PF02803">
    <property type="entry name" value="Thiolase_C"/>
    <property type="match status" value="1"/>
</dbReference>
<keyword evidence="13" id="KW-1185">Reference proteome</keyword>
<dbReference type="PANTHER" id="PTHR43853:SF8">
    <property type="entry name" value="3-KETOACYL-COA THIOLASE, PEROXISOMAL"/>
    <property type="match status" value="1"/>
</dbReference>
<evidence type="ECO:0000313" key="12">
    <source>
        <dbReference type="EMBL" id="MEY1662149.1"/>
    </source>
</evidence>
<evidence type="ECO:0000256" key="4">
    <source>
        <dbReference type="ARBA" id="ARBA00022832"/>
    </source>
</evidence>
<dbReference type="EC" id="2.3.1.16" evidence="12"/>
<evidence type="ECO:0000256" key="7">
    <source>
        <dbReference type="ARBA" id="ARBA00023140"/>
    </source>
</evidence>
<keyword evidence="5" id="KW-0809">Transit peptide</keyword>
<evidence type="ECO:0000259" key="10">
    <source>
        <dbReference type="Pfam" id="PF00108"/>
    </source>
</evidence>
<dbReference type="InterPro" id="IPR016039">
    <property type="entry name" value="Thiolase-like"/>
</dbReference>
<comment type="similarity">
    <text evidence="2 9">Belongs to the thiolase-like superfamily. Thiolase family.</text>
</comment>
<sequence length="400" mass="42389">MKEAVILSTARTPIGKAYRGAFNDTPAQTLGGHAIAHAVARAGIEGAEIDDVILGAALQQGSSGMNVARQAALRAGLPTSVSGMTLDRQCSSGLMAIATAAKQIISDNMLVTVGGGLESISLVQNEHRNSYRITDPWLKREMPSIYMSMLETAEIVADRYQISREAQDEYAYQSQLRTAAAQEAGKFDDEIVPLTTIKKVQDKATGAISDEEVTLTRDEGNRPGTRLEDLQGLKPVFANGLQVQEGRFITAGNASQLSDGASACVLMDGKEAERSNLEPLGAYRGMAVAGCDPDEMGIGPVFAIPKLLKNFGLKIDDIGLWELNEAFASQALYCRDKLGIDPALFNVNGGAISVGHPYGMSGARMTGHALIEGKRRGAKYVVVSMCIGGGMGAAGLFEVF</sequence>
<dbReference type="NCBIfam" id="NF005494">
    <property type="entry name" value="PRK07108.1"/>
    <property type="match status" value="1"/>
</dbReference>
<dbReference type="Pfam" id="PF00108">
    <property type="entry name" value="Thiolase_N"/>
    <property type="match status" value="1"/>
</dbReference>
<organism evidence="12 13">
    <name type="scientific">Isoalcanivorax beigongshangi</name>
    <dbReference type="NCBI Taxonomy" id="3238810"/>
    <lineage>
        <taxon>Bacteria</taxon>
        <taxon>Pseudomonadati</taxon>
        <taxon>Pseudomonadota</taxon>
        <taxon>Gammaproteobacteria</taxon>
        <taxon>Oceanospirillales</taxon>
        <taxon>Alcanivoracaceae</taxon>
        <taxon>Isoalcanivorax</taxon>
    </lineage>
</organism>
<dbReference type="InterPro" id="IPR002155">
    <property type="entry name" value="Thiolase"/>
</dbReference>
<evidence type="ECO:0000256" key="5">
    <source>
        <dbReference type="ARBA" id="ARBA00022946"/>
    </source>
</evidence>
<dbReference type="PIRSF" id="PIRSF000429">
    <property type="entry name" value="Ac-CoA_Ac_transf"/>
    <property type="match status" value="1"/>
</dbReference>
<dbReference type="Gene3D" id="3.40.47.10">
    <property type="match status" value="1"/>
</dbReference>
<comment type="caution">
    <text evidence="12">The sequence shown here is derived from an EMBL/GenBank/DDBJ whole genome shotgun (WGS) entry which is preliminary data.</text>
</comment>
<evidence type="ECO:0000256" key="6">
    <source>
        <dbReference type="ARBA" id="ARBA00023098"/>
    </source>
</evidence>
<dbReference type="CDD" id="cd00751">
    <property type="entry name" value="thiolase"/>
    <property type="match status" value="1"/>
</dbReference>
<feature type="domain" description="Thiolase C-terminal" evidence="11">
    <location>
        <begin position="278"/>
        <end position="398"/>
    </location>
</feature>
<dbReference type="SUPFAM" id="SSF53901">
    <property type="entry name" value="Thiolase-like"/>
    <property type="match status" value="2"/>
</dbReference>
<reference evidence="12 13" key="1">
    <citation type="submission" date="2024-07" db="EMBL/GenBank/DDBJ databases">
        <authorList>
            <person name="Ren Q."/>
        </authorList>
    </citation>
    <scope>NUCLEOTIDE SEQUENCE [LARGE SCALE GENOMIC DNA]</scope>
    <source>
        <strain evidence="12 13">REN37</strain>
    </source>
</reference>
<comment type="subcellular location">
    <subcellularLocation>
        <location evidence="1">Peroxisome</location>
    </subcellularLocation>
</comment>
<evidence type="ECO:0000256" key="3">
    <source>
        <dbReference type="ARBA" id="ARBA00022679"/>
    </source>
</evidence>
<dbReference type="InterPro" id="IPR020616">
    <property type="entry name" value="Thiolase_N"/>
</dbReference>
<dbReference type="InterPro" id="IPR020613">
    <property type="entry name" value="Thiolase_CS"/>
</dbReference>
<keyword evidence="3 9" id="KW-0808">Transferase</keyword>
<keyword evidence="4" id="KW-0276">Fatty acid metabolism</keyword>
<evidence type="ECO:0000256" key="9">
    <source>
        <dbReference type="RuleBase" id="RU003557"/>
    </source>
</evidence>
<dbReference type="PROSITE" id="PS00737">
    <property type="entry name" value="THIOLASE_2"/>
    <property type="match status" value="1"/>
</dbReference>
<protein>
    <submittedName>
        <fullName evidence="12">Acetyl-CoA C-acyltransferase</fullName>
        <ecNumber evidence="12">2.3.1.16</ecNumber>
    </submittedName>
</protein>
<evidence type="ECO:0000313" key="13">
    <source>
        <dbReference type="Proteomes" id="UP001562065"/>
    </source>
</evidence>
<dbReference type="EMBL" id="JBGCUO010000001">
    <property type="protein sequence ID" value="MEY1662149.1"/>
    <property type="molecule type" value="Genomic_DNA"/>
</dbReference>
<evidence type="ECO:0000256" key="8">
    <source>
        <dbReference type="ARBA" id="ARBA00023315"/>
    </source>
</evidence>
<dbReference type="Proteomes" id="UP001562065">
    <property type="component" value="Unassembled WGS sequence"/>
</dbReference>
<name>A0ABV4AHG1_9GAMM</name>
<dbReference type="NCBIfam" id="TIGR01930">
    <property type="entry name" value="AcCoA-C-Actrans"/>
    <property type="match status" value="1"/>
</dbReference>
<proteinExistence type="inferred from homology"/>
<dbReference type="PANTHER" id="PTHR43853">
    <property type="entry name" value="3-KETOACYL-COA THIOLASE, PEROXISOMAL"/>
    <property type="match status" value="1"/>
</dbReference>
<keyword evidence="7" id="KW-0576">Peroxisome</keyword>